<dbReference type="InterPro" id="IPR018060">
    <property type="entry name" value="HTH_AraC"/>
</dbReference>
<evidence type="ECO:0000256" key="2">
    <source>
        <dbReference type="ARBA" id="ARBA00023163"/>
    </source>
</evidence>
<dbReference type="OrthoDB" id="669939at2"/>
<gene>
    <name evidence="4" type="ORF">A4R26_28200</name>
</gene>
<accession>A0A1V9F3S9</accession>
<dbReference type="AlphaFoldDB" id="A0A1V9F3S9"/>
<dbReference type="GO" id="GO:0043565">
    <property type="term" value="F:sequence-specific DNA binding"/>
    <property type="evidence" value="ECO:0007669"/>
    <property type="project" value="InterPro"/>
</dbReference>
<evidence type="ECO:0000259" key="3">
    <source>
        <dbReference type="PROSITE" id="PS01124"/>
    </source>
</evidence>
<feature type="domain" description="HTH araC/xylS-type" evidence="3">
    <location>
        <begin position="225"/>
        <end position="323"/>
    </location>
</feature>
<dbReference type="RefSeq" id="WP_081169668.1">
    <property type="nucleotide sequence ID" value="NZ_LWBP01000211.1"/>
</dbReference>
<evidence type="ECO:0000256" key="1">
    <source>
        <dbReference type="ARBA" id="ARBA00023015"/>
    </source>
</evidence>
<dbReference type="Gene3D" id="1.10.10.60">
    <property type="entry name" value="Homeodomain-like"/>
    <property type="match status" value="2"/>
</dbReference>
<sequence length="326" mass="37651">MQIKLIEDNNKELAFTDQLSHALDDYLVQGASSVCTSGNFGHVLFQQFQSNGIIIRLQHFLLNRSCTFTMQDDDPMLKLRFHLTNHIQYHIEGLGNLVFYEQGYNLLYIPFQNYRLNFLHAGVYFTIDVHYPVYTLSQKLPPLVLMNDFQKKVIHQQPAMLAPVNQVTSRTLLTQVQQLIQAAKRSPASIHSKSMTLLTLCLENISEHPVWDPVSLSMPEAQAIYMARTRMEADIKTEWTLKELTRLTGLNDYKLKTGFQQLYHSSPADYLRDIRMEKAWHLLSGKKYTVSQVAEEVGYTNLSAFSKAFKKYYNITARERSKENGD</sequence>
<dbReference type="EMBL" id="LWBP01000211">
    <property type="protein sequence ID" value="OQP52916.1"/>
    <property type="molecule type" value="Genomic_DNA"/>
</dbReference>
<evidence type="ECO:0000313" key="5">
    <source>
        <dbReference type="Proteomes" id="UP000192276"/>
    </source>
</evidence>
<dbReference type="PROSITE" id="PS01124">
    <property type="entry name" value="HTH_ARAC_FAMILY_2"/>
    <property type="match status" value="1"/>
</dbReference>
<organism evidence="4 5">
    <name type="scientific">Niastella populi</name>
    <dbReference type="NCBI Taxonomy" id="550983"/>
    <lineage>
        <taxon>Bacteria</taxon>
        <taxon>Pseudomonadati</taxon>
        <taxon>Bacteroidota</taxon>
        <taxon>Chitinophagia</taxon>
        <taxon>Chitinophagales</taxon>
        <taxon>Chitinophagaceae</taxon>
        <taxon>Niastella</taxon>
    </lineage>
</organism>
<keyword evidence="2" id="KW-0804">Transcription</keyword>
<dbReference type="STRING" id="550983.A4R26_28200"/>
<dbReference type="InterPro" id="IPR053142">
    <property type="entry name" value="PchR_regulatory_protein"/>
</dbReference>
<dbReference type="GO" id="GO:0003700">
    <property type="term" value="F:DNA-binding transcription factor activity"/>
    <property type="evidence" value="ECO:0007669"/>
    <property type="project" value="InterPro"/>
</dbReference>
<comment type="caution">
    <text evidence="4">The sequence shown here is derived from an EMBL/GenBank/DDBJ whole genome shotgun (WGS) entry which is preliminary data.</text>
</comment>
<evidence type="ECO:0000313" key="4">
    <source>
        <dbReference type="EMBL" id="OQP52916.1"/>
    </source>
</evidence>
<dbReference type="Pfam" id="PF12833">
    <property type="entry name" value="HTH_18"/>
    <property type="match status" value="1"/>
</dbReference>
<keyword evidence="1" id="KW-0805">Transcription regulation</keyword>
<keyword evidence="5" id="KW-1185">Reference proteome</keyword>
<protein>
    <recommendedName>
        <fullName evidence="3">HTH araC/xylS-type domain-containing protein</fullName>
    </recommendedName>
</protein>
<dbReference type="SMART" id="SM00342">
    <property type="entry name" value="HTH_ARAC"/>
    <property type="match status" value="1"/>
</dbReference>
<dbReference type="InterPro" id="IPR009057">
    <property type="entry name" value="Homeodomain-like_sf"/>
</dbReference>
<reference evidence="5" key="1">
    <citation type="submission" date="2016-04" db="EMBL/GenBank/DDBJ databases">
        <authorList>
            <person name="Chen L."/>
            <person name="Zhuang W."/>
            <person name="Wang G."/>
        </authorList>
    </citation>
    <scope>NUCLEOTIDE SEQUENCE [LARGE SCALE GENOMIC DNA]</scope>
    <source>
        <strain evidence="5">208</strain>
    </source>
</reference>
<dbReference type="PANTHER" id="PTHR47893:SF1">
    <property type="entry name" value="REGULATORY PROTEIN PCHR"/>
    <property type="match status" value="1"/>
</dbReference>
<dbReference type="PANTHER" id="PTHR47893">
    <property type="entry name" value="REGULATORY PROTEIN PCHR"/>
    <property type="match status" value="1"/>
</dbReference>
<dbReference type="Proteomes" id="UP000192276">
    <property type="component" value="Unassembled WGS sequence"/>
</dbReference>
<proteinExistence type="predicted"/>
<dbReference type="SUPFAM" id="SSF46689">
    <property type="entry name" value="Homeodomain-like"/>
    <property type="match status" value="1"/>
</dbReference>
<name>A0A1V9F3S9_9BACT</name>